<evidence type="ECO:0008006" key="4">
    <source>
        <dbReference type="Google" id="ProtNLM"/>
    </source>
</evidence>
<protein>
    <recommendedName>
        <fullName evidence="4">PEGA domain-containing protein</fullName>
    </recommendedName>
</protein>
<reference evidence="2 3" key="1">
    <citation type="submission" date="2018-04" db="EMBL/GenBank/DDBJ databases">
        <title>Genomic Encyclopedia of Archaeal and Bacterial Type Strains, Phase II (KMG-II): from individual species to whole genera.</title>
        <authorList>
            <person name="Goeker M."/>
        </authorList>
    </citation>
    <scope>NUCLEOTIDE SEQUENCE [LARGE SCALE GENOMIC DNA]</scope>
    <source>
        <strain evidence="2 3">DSM 23382</strain>
    </source>
</reference>
<evidence type="ECO:0000256" key="1">
    <source>
        <dbReference type="SAM" id="MobiDB-lite"/>
    </source>
</evidence>
<dbReference type="EMBL" id="QAYG01000002">
    <property type="protein sequence ID" value="PTW61606.1"/>
    <property type="molecule type" value="Genomic_DNA"/>
</dbReference>
<name>A0A2T5VCZ2_9HYPH</name>
<comment type="caution">
    <text evidence="2">The sequence shown here is derived from an EMBL/GenBank/DDBJ whole genome shotgun (WGS) entry which is preliminary data.</text>
</comment>
<organism evidence="2 3">
    <name type="scientific">Breoghania corrubedonensis</name>
    <dbReference type="NCBI Taxonomy" id="665038"/>
    <lineage>
        <taxon>Bacteria</taxon>
        <taxon>Pseudomonadati</taxon>
        <taxon>Pseudomonadota</taxon>
        <taxon>Alphaproteobacteria</taxon>
        <taxon>Hyphomicrobiales</taxon>
        <taxon>Stappiaceae</taxon>
        <taxon>Breoghania</taxon>
    </lineage>
</organism>
<dbReference type="AlphaFoldDB" id="A0A2T5VCZ2"/>
<gene>
    <name evidence="2" type="ORF">C8N35_102321</name>
</gene>
<sequence length="207" mass="21628">MRGRNEGIRCRIGATAPSYTLIYATYYSHIPARRPGYPGCALNVFCSFALGGNSLIRIFASLLLAGGLAACGTVTRGTEEQVSFHSSPDGAKAQTTIGLACVTPCTMDIPRKKAFQVTMTKEGYEPQTVDVKTKVSGGGAAGVAGNVLLGGVIGVGVDMATGAALNHEPNPVFVDFEAPQNTSKSPEQPEVKPYQPKGPQPLRTPVS</sequence>
<dbReference type="Proteomes" id="UP000244081">
    <property type="component" value="Unassembled WGS sequence"/>
</dbReference>
<evidence type="ECO:0000313" key="2">
    <source>
        <dbReference type="EMBL" id="PTW61606.1"/>
    </source>
</evidence>
<feature type="region of interest" description="Disordered" evidence="1">
    <location>
        <begin position="173"/>
        <end position="207"/>
    </location>
</feature>
<accession>A0A2T5VCZ2</accession>
<proteinExistence type="predicted"/>
<evidence type="ECO:0000313" key="3">
    <source>
        <dbReference type="Proteomes" id="UP000244081"/>
    </source>
</evidence>
<keyword evidence="3" id="KW-1185">Reference proteome</keyword>